<proteinExistence type="inferred from homology"/>
<dbReference type="Pfam" id="PF00850">
    <property type="entry name" value="Hist_deacetyl"/>
    <property type="match status" value="1"/>
</dbReference>
<dbReference type="CDD" id="cd11599">
    <property type="entry name" value="HDAC_classII_2"/>
    <property type="match status" value="1"/>
</dbReference>
<keyword evidence="4" id="KW-1185">Reference proteome</keyword>
<evidence type="ECO:0000313" key="4">
    <source>
        <dbReference type="Proteomes" id="UP000192923"/>
    </source>
</evidence>
<dbReference type="RefSeq" id="WP_085212579.1">
    <property type="nucleotide sequence ID" value="NZ_FXAM01000001.1"/>
</dbReference>
<sequence>MNTLLYTHPIFLHHETGLGHPESAARLESIAKALEKPEFAALDRRLAPKADLDTLRLIHSEKHVKRVFDRVPKIGFGYLDADTILSPESGDAALHAVGAACAAVDAVFAKEARNGFCALRPPGHHATPEQAMGFCLFNNIAIAAEHARKRHGIKKVAILDFDVHHGNGTQDAFAKNPEVLYASTHQAPWYPGTGTVQETGVGNIMNAPLKAGSGSQEFRAALTDRILPFIDKFAPELVLISAGFDAHRDDPLGELKLGEDDYAWATGELMKLADQHCAGRVVSLLEGGYHLDALGRSVAAHVRTLLST</sequence>
<dbReference type="PANTHER" id="PTHR10625">
    <property type="entry name" value="HISTONE DEACETYLASE HDAC1-RELATED"/>
    <property type="match status" value="1"/>
</dbReference>
<comment type="similarity">
    <text evidence="1">Belongs to the histone deacetylase family.</text>
</comment>
<dbReference type="InterPro" id="IPR037138">
    <property type="entry name" value="His_deacetylse_dom_sf"/>
</dbReference>
<evidence type="ECO:0000313" key="3">
    <source>
        <dbReference type="EMBL" id="SMF94847.1"/>
    </source>
</evidence>
<feature type="domain" description="Histone deacetylase" evidence="2">
    <location>
        <begin position="20"/>
        <end position="305"/>
    </location>
</feature>
<dbReference type="InterPro" id="IPR000286">
    <property type="entry name" value="HDACs"/>
</dbReference>
<evidence type="ECO:0000259" key="2">
    <source>
        <dbReference type="Pfam" id="PF00850"/>
    </source>
</evidence>
<reference evidence="3 4" key="1">
    <citation type="submission" date="2016-12" db="EMBL/GenBank/DDBJ databases">
        <authorList>
            <person name="Song W.-J."/>
            <person name="Kurnit D.M."/>
        </authorList>
    </citation>
    <scope>NUCLEOTIDE SEQUENCE [LARGE SCALE GENOMIC DNA]</scope>
    <source>
        <strain evidence="3 4">175</strain>
    </source>
</reference>
<name>A0A1Y6CWY0_9GAMM</name>
<accession>A0A1Y6CWY0</accession>
<protein>
    <submittedName>
        <fullName evidence="3">Acetoin utilization deacetylase AcuC</fullName>
    </submittedName>
</protein>
<organism evidence="3 4">
    <name type="scientific">Methylomagnum ishizawai</name>
    <dbReference type="NCBI Taxonomy" id="1760988"/>
    <lineage>
        <taxon>Bacteria</taxon>
        <taxon>Pseudomonadati</taxon>
        <taxon>Pseudomonadota</taxon>
        <taxon>Gammaproteobacteria</taxon>
        <taxon>Methylococcales</taxon>
        <taxon>Methylococcaceae</taxon>
        <taxon>Methylomagnum</taxon>
    </lineage>
</organism>
<dbReference type="InterPro" id="IPR023801">
    <property type="entry name" value="His_deacetylse_dom"/>
</dbReference>
<dbReference type="Proteomes" id="UP000192923">
    <property type="component" value="Unassembled WGS sequence"/>
</dbReference>
<dbReference type="EMBL" id="FXAM01000001">
    <property type="protein sequence ID" value="SMF94847.1"/>
    <property type="molecule type" value="Genomic_DNA"/>
</dbReference>
<dbReference type="AlphaFoldDB" id="A0A1Y6CWY0"/>
<dbReference type="PRINTS" id="PR01270">
    <property type="entry name" value="HDASUPER"/>
</dbReference>
<gene>
    <name evidence="3" type="ORF">SAMN02949497_2183</name>
</gene>
<dbReference type="GO" id="GO:0004407">
    <property type="term" value="F:histone deacetylase activity"/>
    <property type="evidence" value="ECO:0007669"/>
    <property type="project" value="TreeGrafter"/>
</dbReference>
<dbReference type="PANTHER" id="PTHR10625:SF10">
    <property type="entry name" value="HISTONE DEACETYLASE HDAC1"/>
    <property type="match status" value="1"/>
</dbReference>
<dbReference type="InterPro" id="IPR023696">
    <property type="entry name" value="Ureohydrolase_dom_sf"/>
</dbReference>
<dbReference type="Gene3D" id="3.40.800.20">
    <property type="entry name" value="Histone deacetylase domain"/>
    <property type="match status" value="1"/>
</dbReference>
<evidence type="ECO:0000256" key="1">
    <source>
        <dbReference type="ARBA" id="ARBA00005947"/>
    </source>
</evidence>
<dbReference type="OrthoDB" id="9808367at2"/>
<dbReference type="SUPFAM" id="SSF52768">
    <property type="entry name" value="Arginase/deacetylase"/>
    <property type="match status" value="1"/>
</dbReference>
<dbReference type="STRING" id="1760988.SAMN02949497_2183"/>
<dbReference type="GO" id="GO:0040029">
    <property type="term" value="P:epigenetic regulation of gene expression"/>
    <property type="evidence" value="ECO:0007669"/>
    <property type="project" value="TreeGrafter"/>
</dbReference>